<evidence type="ECO:0000256" key="7">
    <source>
        <dbReference type="ARBA" id="ARBA00022801"/>
    </source>
</evidence>
<dbReference type="InterPro" id="IPR004843">
    <property type="entry name" value="Calcineurin-like_PHP"/>
</dbReference>
<dbReference type="EMBL" id="JAKMXF010000222">
    <property type="protein sequence ID" value="KAI6654603.1"/>
    <property type="molecule type" value="Genomic_DNA"/>
</dbReference>
<evidence type="ECO:0000256" key="6">
    <source>
        <dbReference type="ARBA" id="ARBA00022729"/>
    </source>
</evidence>
<feature type="domain" description="Calcineurin-like phosphoesterase" evidence="10">
    <location>
        <begin position="26"/>
        <end position="225"/>
    </location>
</feature>
<sequence length="370" mass="42050">MTGSNPAGKYGAYGCDLPMTTANLVLNRLGTLPGIDFVVYGGDNPPHDMWAETEESQMVVEALVIKMFKENFPNTSIYPVLGNHESYPESEYLQSLYMNQTEALARMWSTWAHFPDSAIKSMGHGGYYSVIIKPKLRLIAYNSDYGYLFNFYALLNHKNPAYEEHTKWLHNTLTYAKNNGEKVLLVAHVPPGIGTTSAEYGEWFINATKPFSDIIVGQLFGHTHQDHFKVVQQNGKPFGSILITPSITTFAHQNPSFRIYSMDPTTYEILDYEQYFLNLTKANVIAKEGKTPQFELNYSAKKLYGMKDLSPDSWWSLVNRFKTNSTLLLKYVDNVYARSKVPSCDANCKKMTICECEYTNYLDAEECSFN</sequence>
<feature type="domain" description="Sphingomyelin phosphodiesterase C-terminal" evidence="11">
    <location>
        <begin position="247"/>
        <end position="367"/>
    </location>
</feature>
<dbReference type="CDD" id="cd00842">
    <property type="entry name" value="MPP_ASMase"/>
    <property type="match status" value="1"/>
</dbReference>
<dbReference type="InterPro" id="IPR045473">
    <property type="entry name" value="ASM_C"/>
</dbReference>
<keyword evidence="6" id="KW-0732">Signal</keyword>
<name>A0AAV7K070_9METZ</name>
<protein>
    <recommendedName>
        <fullName evidence="14">Sphingomyelin phosphodiesterase</fullName>
    </recommendedName>
</protein>
<evidence type="ECO:0000256" key="1">
    <source>
        <dbReference type="ARBA" id="ARBA00001947"/>
    </source>
</evidence>
<comment type="cofactor">
    <cofactor evidence="1">
        <name>Zn(2+)</name>
        <dbReference type="ChEBI" id="CHEBI:29105"/>
    </cofactor>
</comment>
<dbReference type="PANTHER" id="PTHR10340:SF57">
    <property type="entry name" value="METALLOPHOS DOMAIN-CONTAINING PROTEIN"/>
    <property type="match status" value="1"/>
</dbReference>
<dbReference type="Gene3D" id="3.60.21.10">
    <property type="match status" value="1"/>
</dbReference>
<comment type="caution">
    <text evidence="12">The sequence shown here is derived from an EMBL/GenBank/DDBJ whole genome shotgun (WGS) entry which is preliminary data.</text>
</comment>
<dbReference type="InterPro" id="IPR041805">
    <property type="entry name" value="ASMase/PPN1_MPP"/>
</dbReference>
<evidence type="ECO:0000256" key="8">
    <source>
        <dbReference type="ARBA" id="ARBA00022833"/>
    </source>
</evidence>
<evidence type="ECO:0000259" key="11">
    <source>
        <dbReference type="Pfam" id="PF19272"/>
    </source>
</evidence>
<comment type="similarity">
    <text evidence="3">Belongs to the acid sphingomyelinase family.</text>
</comment>
<dbReference type="AlphaFoldDB" id="A0AAV7K070"/>
<dbReference type="GO" id="GO:0016787">
    <property type="term" value="F:hydrolase activity"/>
    <property type="evidence" value="ECO:0007669"/>
    <property type="project" value="UniProtKB-KW"/>
</dbReference>
<comment type="subcellular location">
    <subcellularLocation>
        <location evidence="2">Secreted</location>
    </subcellularLocation>
</comment>
<keyword evidence="7" id="KW-0378">Hydrolase</keyword>
<keyword evidence="5" id="KW-0479">Metal-binding</keyword>
<keyword evidence="4" id="KW-0964">Secreted</keyword>
<keyword evidence="9" id="KW-0325">Glycoprotein</keyword>
<keyword evidence="8" id="KW-0862">Zinc</keyword>
<dbReference type="SUPFAM" id="SSF56300">
    <property type="entry name" value="Metallo-dependent phosphatases"/>
    <property type="match status" value="1"/>
</dbReference>
<dbReference type="GO" id="GO:0046872">
    <property type="term" value="F:metal ion binding"/>
    <property type="evidence" value="ECO:0007669"/>
    <property type="project" value="UniProtKB-KW"/>
</dbReference>
<evidence type="ECO:0000313" key="12">
    <source>
        <dbReference type="EMBL" id="KAI6654603.1"/>
    </source>
</evidence>
<evidence type="ECO:0000256" key="4">
    <source>
        <dbReference type="ARBA" id="ARBA00022525"/>
    </source>
</evidence>
<keyword evidence="13" id="KW-1185">Reference proteome</keyword>
<evidence type="ECO:0000256" key="3">
    <source>
        <dbReference type="ARBA" id="ARBA00008234"/>
    </source>
</evidence>
<gene>
    <name evidence="12" type="ORF">LOD99_999</name>
</gene>
<dbReference type="Pfam" id="PF00149">
    <property type="entry name" value="Metallophos"/>
    <property type="match status" value="1"/>
</dbReference>
<dbReference type="Pfam" id="PF19272">
    <property type="entry name" value="ASMase_C"/>
    <property type="match status" value="1"/>
</dbReference>
<evidence type="ECO:0000259" key="10">
    <source>
        <dbReference type="Pfam" id="PF00149"/>
    </source>
</evidence>
<reference evidence="12 13" key="1">
    <citation type="journal article" date="2023" name="BMC Biol.">
        <title>The compact genome of the sponge Oopsacas minuta (Hexactinellida) is lacking key metazoan core genes.</title>
        <authorList>
            <person name="Santini S."/>
            <person name="Schenkelaars Q."/>
            <person name="Jourda C."/>
            <person name="Duchesne M."/>
            <person name="Belahbib H."/>
            <person name="Rocher C."/>
            <person name="Selva M."/>
            <person name="Riesgo A."/>
            <person name="Vervoort M."/>
            <person name="Leys S.P."/>
            <person name="Kodjabachian L."/>
            <person name="Le Bivic A."/>
            <person name="Borchiellini C."/>
            <person name="Claverie J.M."/>
            <person name="Renard E."/>
        </authorList>
    </citation>
    <scope>NUCLEOTIDE SEQUENCE [LARGE SCALE GENOMIC DNA]</scope>
    <source>
        <strain evidence="12">SPO-2</strain>
    </source>
</reference>
<dbReference type="PANTHER" id="PTHR10340">
    <property type="entry name" value="SPHINGOMYELIN PHOSPHODIESTERASE"/>
    <property type="match status" value="1"/>
</dbReference>
<dbReference type="GO" id="GO:0005576">
    <property type="term" value="C:extracellular region"/>
    <property type="evidence" value="ECO:0007669"/>
    <property type="project" value="UniProtKB-SubCell"/>
</dbReference>
<evidence type="ECO:0008006" key="14">
    <source>
        <dbReference type="Google" id="ProtNLM"/>
    </source>
</evidence>
<evidence type="ECO:0000256" key="9">
    <source>
        <dbReference type="ARBA" id="ARBA00023180"/>
    </source>
</evidence>
<dbReference type="InterPro" id="IPR029052">
    <property type="entry name" value="Metallo-depent_PP-like"/>
</dbReference>
<evidence type="ECO:0000256" key="5">
    <source>
        <dbReference type="ARBA" id="ARBA00022723"/>
    </source>
</evidence>
<evidence type="ECO:0000313" key="13">
    <source>
        <dbReference type="Proteomes" id="UP001165289"/>
    </source>
</evidence>
<dbReference type="Proteomes" id="UP001165289">
    <property type="component" value="Unassembled WGS sequence"/>
</dbReference>
<evidence type="ECO:0000256" key="2">
    <source>
        <dbReference type="ARBA" id="ARBA00004613"/>
    </source>
</evidence>
<organism evidence="12 13">
    <name type="scientific">Oopsacas minuta</name>
    <dbReference type="NCBI Taxonomy" id="111878"/>
    <lineage>
        <taxon>Eukaryota</taxon>
        <taxon>Metazoa</taxon>
        <taxon>Porifera</taxon>
        <taxon>Hexactinellida</taxon>
        <taxon>Hexasterophora</taxon>
        <taxon>Lyssacinosida</taxon>
        <taxon>Leucopsacidae</taxon>
        <taxon>Oopsacas</taxon>
    </lineage>
</organism>
<accession>A0AAV7K070</accession>
<proteinExistence type="inferred from homology"/>